<organism evidence="6 7">
    <name type="scientific">candidate division MSBL1 archaeon SCGC-AAA259E19</name>
    <dbReference type="NCBI Taxonomy" id="1698264"/>
    <lineage>
        <taxon>Archaea</taxon>
        <taxon>Methanobacteriati</taxon>
        <taxon>Methanobacteriota</taxon>
        <taxon>candidate division MSBL1</taxon>
    </lineage>
</organism>
<proteinExistence type="inferred from homology"/>
<dbReference type="Gene3D" id="1.20.120.580">
    <property type="entry name" value="bsu32300-like"/>
    <property type="match status" value="1"/>
</dbReference>
<dbReference type="Proteomes" id="UP000070284">
    <property type="component" value="Unassembled WGS sequence"/>
</dbReference>
<keyword evidence="2" id="KW-1277">Toxin-antitoxin system</keyword>
<dbReference type="GO" id="GO:0004540">
    <property type="term" value="F:RNA nuclease activity"/>
    <property type="evidence" value="ECO:0007669"/>
    <property type="project" value="InterPro"/>
</dbReference>
<evidence type="ECO:0000313" key="7">
    <source>
        <dbReference type="Proteomes" id="UP000070284"/>
    </source>
</evidence>
<dbReference type="InterPro" id="IPR008201">
    <property type="entry name" value="HepT-like"/>
</dbReference>
<evidence type="ECO:0000313" key="6">
    <source>
        <dbReference type="EMBL" id="KXA95757.1"/>
    </source>
</evidence>
<keyword evidence="7" id="KW-1185">Reference proteome</keyword>
<protein>
    <recommendedName>
        <fullName evidence="8">DUF86 domain-containing protein</fullName>
    </recommendedName>
</protein>
<evidence type="ECO:0000256" key="2">
    <source>
        <dbReference type="ARBA" id="ARBA00022649"/>
    </source>
</evidence>
<evidence type="ECO:0000256" key="3">
    <source>
        <dbReference type="ARBA" id="ARBA00022722"/>
    </source>
</evidence>
<dbReference type="EMBL" id="LHXO01000006">
    <property type="protein sequence ID" value="KXA95757.1"/>
    <property type="molecule type" value="Genomic_DNA"/>
</dbReference>
<dbReference type="PANTHER" id="PTHR33397:SF5">
    <property type="entry name" value="RNASE YUTE-RELATED"/>
    <property type="match status" value="1"/>
</dbReference>
<keyword evidence="1" id="KW-0597">Phosphoprotein</keyword>
<comment type="similarity">
    <text evidence="5">Belongs to the HepT RNase toxin family.</text>
</comment>
<dbReference type="SUPFAM" id="SSF81593">
    <property type="entry name" value="Nucleotidyltransferase substrate binding subunit/domain"/>
    <property type="match status" value="1"/>
</dbReference>
<evidence type="ECO:0000256" key="5">
    <source>
        <dbReference type="ARBA" id="ARBA00024207"/>
    </source>
</evidence>
<name>A0A133UNP2_9EURY</name>
<sequence>MDLDRIRDKLDELHRYVEDLREDLPSNSKEYVHDRKSRRASEKDFELACDSLIDICNIIISDEELGRPTDHKDSLNKLTEGGILNSETASSLKDMLGFRNLLVHRYGKIDHEKAFNYLSEETKNFKEFAKEIQEFIKSQ</sequence>
<dbReference type="InterPro" id="IPR052379">
    <property type="entry name" value="Type_VII_TA_RNase"/>
</dbReference>
<keyword evidence="4" id="KW-0378">Hydrolase</keyword>
<dbReference type="AlphaFoldDB" id="A0A133UNP2"/>
<dbReference type="GO" id="GO:0110001">
    <property type="term" value="C:toxin-antitoxin complex"/>
    <property type="evidence" value="ECO:0007669"/>
    <property type="project" value="InterPro"/>
</dbReference>
<evidence type="ECO:0000256" key="1">
    <source>
        <dbReference type="ARBA" id="ARBA00022553"/>
    </source>
</evidence>
<dbReference type="Pfam" id="PF01934">
    <property type="entry name" value="HepT-like"/>
    <property type="match status" value="1"/>
</dbReference>
<dbReference type="PANTHER" id="PTHR33397">
    <property type="entry name" value="UPF0331 PROTEIN YUTE"/>
    <property type="match status" value="1"/>
</dbReference>
<dbReference type="NCBIfam" id="NF047751">
    <property type="entry name" value="HepT_toxin"/>
    <property type="match status" value="1"/>
</dbReference>
<keyword evidence="3" id="KW-0540">Nuclease</keyword>
<evidence type="ECO:0000256" key="4">
    <source>
        <dbReference type="ARBA" id="ARBA00022801"/>
    </source>
</evidence>
<evidence type="ECO:0008006" key="8">
    <source>
        <dbReference type="Google" id="ProtNLM"/>
    </source>
</evidence>
<comment type="caution">
    <text evidence="6">The sequence shown here is derived from an EMBL/GenBank/DDBJ whole genome shotgun (WGS) entry which is preliminary data.</text>
</comment>
<gene>
    <name evidence="6" type="ORF">AKJ65_00855</name>
</gene>
<accession>A0A133UNP2</accession>
<reference evidence="6 7" key="1">
    <citation type="journal article" date="2016" name="Sci. Rep.">
        <title>Metabolic traits of an uncultured archaeal lineage -MSBL1- from brine pools of the Red Sea.</title>
        <authorList>
            <person name="Mwirichia R."/>
            <person name="Alam I."/>
            <person name="Rashid M."/>
            <person name="Vinu M."/>
            <person name="Ba-Alawi W."/>
            <person name="Anthony Kamau A."/>
            <person name="Kamanda Ngugi D."/>
            <person name="Goker M."/>
            <person name="Klenk H.P."/>
            <person name="Bajic V."/>
            <person name="Stingl U."/>
        </authorList>
    </citation>
    <scope>NUCLEOTIDE SEQUENCE [LARGE SCALE GENOMIC DNA]</scope>
    <source>
        <strain evidence="6">SCGC-AAA259E19</strain>
    </source>
</reference>
<dbReference type="InterPro" id="IPR037038">
    <property type="entry name" value="HepT-like_sf"/>
</dbReference>
<dbReference type="GO" id="GO:0016787">
    <property type="term" value="F:hydrolase activity"/>
    <property type="evidence" value="ECO:0007669"/>
    <property type="project" value="UniProtKB-KW"/>
</dbReference>